<accession>A0A1B0A8P0</accession>
<dbReference type="Proteomes" id="UP000092445">
    <property type="component" value="Unassembled WGS sequence"/>
</dbReference>
<evidence type="ECO:0000313" key="3">
    <source>
        <dbReference type="Proteomes" id="UP000092445"/>
    </source>
</evidence>
<name>A0A1B0A8P0_GLOPL</name>
<evidence type="ECO:0000313" key="2">
    <source>
        <dbReference type="EnsemblMetazoa" id="GPAI037833-PA"/>
    </source>
</evidence>
<feature type="region of interest" description="Disordered" evidence="1">
    <location>
        <begin position="44"/>
        <end position="66"/>
    </location>
</feature>
<reference evidence="3" key="1">
    <citation type="submission" date="2014-03" db="EMBL/GenBank/DDBJ databases">
        <authorList>
            <person name="Aksoy S."/>
            <person name="Warren W."/>
            <person name="Wilson R.K."/>
        </authorList>
    </citation>
    <scope>NUCLEOTIDE SEQUENCE [LARGE SCALE GENOMIC DNA]</scope>
    <source>
        <strain evidence="3">IAEA</strain>
    </source>
</reference>
<protein>
    <submittedName>
        <fullName evidence="2">Uncharacterized protein</fullName>
    </submittedName>
</protein>
<organism evidence="2 3">
    <name type="scientific">Glossina pallidipes</name>
    <name type="common">Tsetse fly</name>
    <dbReference type="NCBI Taxonomy" id="7398"/>
    <lineage>
        <taxon>Eukaryota</taxon>
        <taxon>Metazoa</taxon>
        <taxon>Ecdysozoa</taxon>
        <taxon>Arthropoda</taxon>
        <taxon>Hexapoda</taxon>
        <taxon>Insecta</taxon>
        <taxon>Pterygota</taxon>
        <taxon>Neoptera</taxon>
        <taxon>Endopterygota</taxon>
        <taxon>Diptera</taxon>
        <taxon>Brachycera</taxon>
        <taxon>Muscomorpha</taxon>
        <taxon>Hippoboscoidea</taxon>
        <taxon>Glossinidae</taxon>
        <taxon>Glossina</taxon>
    </lineage>
</organism>
<dbReference type="AlphaFoldDB" id="A0A1B0A8P0"/>
<keyword evidence="3" id="KW-1185">Reference proteome</keyword>
<reference evidence="2" key="2">
    <citation type="submission" date="2020-05" db="UniProtKB">
        <authorList>
            <consortium name="EnsemblMetazoa"/>
        </authorList>
    </citation>
    <scope>IDENTIFICATION</scope>
    <source>
        <strain evidence="2">IAEA</strain>
    </source>
</reference>
<dbReference type="EnsemblMetazoa" id="GPAI037833-RA">
    <property type="protein sequence ID" value="GPAI037833-PA"/>
    <property type="gene ID" value="GPAI037833"/>
</dbReference>
<dbReference type="VEuPathDB" id="VectorBase:GPAI037833"/>
<sequence>MIVALAEVFAAVKAIKGCCCCCCCCDCNVPLLLLTVPPPPPPKKGLANVATKPEPNRSVDDADDEEVDPEAAAAVAVVFPAAGVTTVDLLAASVTNFEIGGIPRLLATFASKCRIYLFRRLKESEKRFQLLLVH</sequence>
<proteinExistence type="predicted"/>
<evidence type="ECO:0000256" key="1">
    <source>
        <dbReference type="SAM" id="MobiDB-lite"/>
    </source>
</evidence>